<dbReference type="EMBL" id="DACWOD010000002">
    <property type="protein sequence ID" value="HAU2395381.1"/>
    <property type="molecule type" value="Genomic_DNA"/>
</dbReference>
<comment type="caution">
    <text evidence="3">The sequence shown here is derived from an EMBL/GenBank/DDBJ whole genome shotgun (WGS) entry which is preliminary data.</text>
</comment>
<dbReference type="OrthoDB" id="9939943at2"/>
<dbReference type="AlphaFoldDB" id="A0A2S6EWB2"/>
<dbReference type="EMBL" id="PQWY01000017">
    <property type="protein sequence ID" value="PPK29479.1"/>
    <property type="molecule type" value="Genomic_DNA"/>
</dbReference>
<proteinExistence type="predicted"/>
<reference evidence="3 4" key="2">
    <citation type="submission" date="2018-02" db="EMBL/GenBank/DDBJ databases">
        <title>Draft genome sequences of four Legionella pneumophila clinical strains isolated in Ontario.</title>
        <authorList>
            <person name="Fortuna A."/>
            <person name="Ramnarine R."/>
            <person name="Li A."/>
            <person name="Frantz C."/>
            <person name="Mallo G."/>
        </authorList>
    </citation>
    <scope>NUCLEOTIDE SEQUENCE [LARGE SCALE GENOMIC DNA]</scope>
    <source>
        <strain evidence="3 4">LG61</strain>
    </source>
</reference>
<organism evidence="3 4">
    <name type="scientific">Legionella pneumophila</name>
    <dbReference type="NCBI Taxonomy" id="446"/>
    <lineage>
        <taxon>Bacteria</taxon>
        <taxon>Pseudomonadati</taxon>
        <taxon>Pseudomonadota</taxon>
        <taxon>Gammaproteobacteria</taxon>
        <taxon>Legionellales</taxon>
        <taxon>Legionellaceae</taxon>
        <taxon>Legionella</taxon>
    </lineage>
</organism>
<dbReference type="PROSITE" id="PS51257">
    <property type="entry name" value="PROKAR_LIPOPROTEIN"/>
    <property type="match status" value="1"/>
</dbReference>
<name>A0A2S6EWB2_LEGPN</name>
<sequence>MQTTKAHYSKIFFALFLFFSTGSSSLFACPCFNMGFLHVAFLDDKDTECRIYKEGSVVYKIEIFDKEKIASSTHTQCTLNTEHHDVFMNYDFHYLDDHGDCIREILDACNKLKINSLHMDDE</sequence>
<evidence type="ECO:0000313" key="4">
    <source>
        <dbReference type="Proteomes" id="UP000239239"/>
    </source>
</evidence>
<keyword evidence="1" id="KW-0732">Signal</keyword>
<dbReference type="Proteomes" id="UP000239239">
    <property type="component" value="Unassembled WGS sequence"/>
</dbReference>
<reference evidence="2" key="1">
    <citation type="journal article" date="2018" name="Genome Biol.">
        <title>SKESA: strategic k-mer extension for scrupulous assemblies.</title>
        <authorList>
            <person name="Souvorov A."/>
            <person name="Agarwala R."/>
            <person name="Lipman D.J."/>
        </authorList>
    </citation>
    <scope>NUCLEOTIDE SEQUENCE</scope>
    <source>
        <strain evidence="2">CL18-200174</strain>
    </source>
</reference>
<gene>
    <name evidence="3" type="ORF">C3928_12970</name>
    <name evidence="2" type="ORF">JBK99_03420</name>
</gene>
<dbReference type="Proteomes" id="UP000863577">
    <property type="component" value="Unassembled WGS sequence"/>
</dbReference>
<protein>
    <submittedName>
        <fullName evidence="3">Uncharacterized protein</fullName>
    </submittedName>
</protein>
<evidence type="ECO:0000313" key="2">
    <source>
        <dbReference type="EMBL" id="HAU2395381.1"/>
    </source>
</evidence>
<accession>A0A2S6EWB2</accession>
<evidence type="ECO:0000256" key="1">
    <source>
        <dbReference type="SAM" id="SignalP"/>
    </source>
</evidence>
<evidence type="ECO:0000313" key="3">
    <source>
        <dbReference type="EMBL" id="PPK29479.1"/>
    </source>
</evidence>
<reference evidence="2" key="3">
    <citation type="submission" date="2019-09" db="EMBL/GenBank/DDBJ databases">
        <authorList>
            <consortium name="NCBI Pathogen Detection Project"/>
        </authorList>
    </citation>
    <scope>NUCLEOTIDE SEQUENCE</scope>
    <source>
        <strain evidence="2">CL18-200174</strain>
    </source>
</reference>
<dbReference type="RefSeq" id="WP_027228467.1">
    <property type="nucleotide sequence ID" value="NZ_CP017601.1"/>
</dbReference>
<feature type="chain" id="PRO_5042699484" evidence="1">
    <location>
        <begin position="29"/>
        <end position="122"/>
    </location>
</feature>
<feature type="signal peptide" evidence="1">
    <location>
        <begin position="1"/>
        <end position="28"/>
    </location>
</feature>